<proteinExistence type="predicted"/>
<evidence type="ECO:0000313" key="3">
    <source>
        <dbReference type="EMBL" id="KAL3802798.1"/>
    </source>
</evidence>
<accession>A0ABD3QRJ6</accession>
<name>A0ABD3QRJ6_9STRA</name>
<keyword evidence="4" id="KW-1185">Reference proteome</keyword>
<feature type="region of interest" description="Disordered" evidence="1">
    <location>
        <begin position="68"/>
        <end position="92"/>
    </location>
</feature>
<dbReference type="EMBL" id="JABMIG020000017">
    <property type="protein sequence ID" value="KAL3802798.1"/>
    <property type="molecule type" value="Genomic_DNA"/>
</dbReference>
<organism evidence="3 4">
    <name type="scientific">Cyclotella cryptica</name>
    <dbReference type="NCBI Taxonomy" id="29204"/>
    <lineage>
        <taxon>Eukaryota</taxon>
        <taxon>Sar</taxon>
        <taxon>Stramenopiles</taxon>
        <taxon>Ochrophyta</taxon>
        <taxon>Bacillariophyta</taxon>
        <taxon>Coscinodiscophyceae</taxon>
        <taxon>Thalassiosirophycidae</taxon>
        <taxon>Stephanodiscales</taxon>
        <taxon>Stephanodiscaceae</taxon>
        <taxon>Cyclotella</taxon>
    </lineage>
</organism>
<evidence type="ECO:0000313" key="4">
    <source>
        <dbReference type="Proteomes" id="UP001516023"/>
    </source>
</evidence>
<evidence type="ECO:0000256" key="1">
    <source>
        <dbReference type="SAM" id="MobiDB-lite"/>
    </source>
</evidence>
<protein>
    <submittedName>
        <fullName evidence="3">Uncharacterized protein</fullName>
    </submittedName>
</protein>
<feature type="compositionally biased region" description="Polar residues" evidence="1">
    <location>
        <begin position="339"/>
        <end position="356"/>
    </location>
</feature>
<keyword evidence="2" id="KW-0472">Membrane</keyword>
<feature type="region of interest" description="Disordered" evidence="1">
    <location>
        <begin position="335"/>
        <end position="372"/>
    </location>
</feature>
<sequence>MAIIFSIQTHLSTDFVILSEPLQIGVFFKNVSSIGLSSWKVCGVRQDVIDTILENGVGSLFDLHGGRSRDQLQDDKTNPSANSSVVPSKVSDESQSNFIANLSLSDGGSQVSDESGLDDSLASADFPYRDDDEVLLGLPSEYWSCQIIEFPNNEIDDVKRIIPSMSFIVGTILGVTGFCFLVFLIVLRETRDKCHIKQSQPHYNGNQSNELINDIKQIEPFRPSSATTGYRPISSLFLVSYLFQCATFIVFDSDICKRHVCIASTGAYSLVAACVLWVVSGVLVFLMLRKVCKNEILLREQKRKRRKVVEQITTQCTNSCDFVATTFTIAQRHMESPEEQIQTNSSTGSSNATVDSNRGDTIDSLFSSRTEA</sequence>
<feature type="transmembrane region" description="Helical" evidence="2">
    <location>
        <begin position="165"/>
        <end position="187"/>
    </location>
</feature>
<comment type="caution">
    <text evidence="3">The sequence shown here is derived from an EMBL/GenBank/DDBJ whole genome shotgun (WGS) entry which is preliminary data.</text>
</comment>
<feature type="transmembrane region" description="Helical" evidence="2">
    <location>
        <begin position="266"/>
        <end position="288"/>
    </location>
</feature>
<dbReference type="Proteomes" id="UP001516023">
    <property type="component" value="Unassembled WGS sequence"/>
</dbReference>
<dbReference type="AlphaFoldDB" id="A0ABD3QRJ6"/>
<feature type="compositionally biased region" description="Basic and acidic residues" evidence="1">
    <location>
        <begin position="68"/>
        <end position="77"/>
    </location>
</feature>
<feature type="transmembrane region" description="Helical" evidence="2">
    <location>
        <begin position="232"/>
        <end position="251"/>
    </location>
</feature>
<keyword evidence="2" id="KW-0812">Transmembrane</keyword>
<evidence type="ECO:0000256" key="2">
    <source>
        <dbReference type="SAM" id="Phobius"/>
    </source>
</evidence>
<keyword evidence="2" id="KW-1133">Transmembrane helix</keyword>
<gene>
    <name evidence="3" type="ORF">HJC23_007575</name>
</gene>
<reference evidence="3 4" key="1">
    <citation type="journal article" date="2020" name="G3 (Bethesda)">
        <title>Improved Reference Genome for Cyclotella cryptica CCMP332, a Model for Cell Wall Morphogenesis, Salinity Adaptation, and Lipid Production in Diatoms (Bacillariophyta).</title>
        <authorList>
            <person name="Roberts W.R."/>
            <person name="Downey K.M."/>
            <person name="Ruck E.C."/>
            <person name="Traller J.C."/>
            <person name="Alverson A.J."/>
        </authorList>
    </citation>
    <scope>NUCLEOTIDE SEQUENCE [LARGE SCALE GENOMIC DNA]</scope>
    <source>
        <strain evidence="3 4">CCMP332</strain>
    </source>
</reference>